<evidence type="ECO:0000313" key="4">
    <source>
        <dbReference type="Proteomes" id="UP000694523"/>
    </source>
</evidence>
<dbReference type="InterPro" id="IPR051261">
    <property type="entry name" value="NLR"/>
</dbReference>
<dbReference type="InterPro" id="IPR001611">
    <property type="entry name" value="Leu-rich_rpt"/>
</dbReference>
<evidence type="ECO:0000313" key="3">
    <source>
        <dbReference type="Ensembl" id="ENSNMLP00000000902.1"/>
    </source>
</evidence>
<keyword evidence="4" id="KW-1185">Reference proteome</keyword>
<accession>A0A8C6WE92</accession>
<sequence length="245" mass="27068">MASPNCRLETLRLNNCGLSEVSCVSLASALKSNPSHLRELDVRSNCDLKDSGVKGLCGYFQRPDCRLETLRLSSCKLTESSCSSLASALNSNPSHLTFLDVGWNPDLKDAGVEQLCTFLRSPRCRLQTLRLNWCSVSEPGCSALASARPSHLTYLDLGGNDQLKDPAVEQLCVFLQSPDCRLETIRLNSCGVSKSGCCSLAAALRSNPSHLREINLWYNLLNDSDLKALYDLRQNPRFRLDTVLR</sequence>
<evidence type="ECO:0000256" key="1">
    <source>
        <dbReference type="ARBA" id="ARBA00022614"/>
    </source>
</evidence>
<dbReference type="Gene3D" id="3.80.10.10">
    <property type="entry name" value="Ribonuclease Inhibitor"/>
    <property type="match status" value="2"/>
</dbReference>
<evidence type="ECO:0000256" key="2">
    <source>
        <dbReference type="ARBA" id="ARBA00022737"/>
    </source>
</evidence>
<keyword evidence="1" id="KW-0433">Leucine-rich repeat</keyword>
<dbReference type="PANTHER" id="PTHR24106">
    <property type="entry name" value="NACHT, LRR AND CARD DOMAINS-CONTAINING"/>
    <property type="match status" value="1"/>
</dbReference>
<name>A0A8C6WE92_9GOBI</name>
<dbReference type="Pfam" id="PF13516">
    <property type="entry name" value="LRR_6"/>
    <property type="match status" value="4"/>
</dbReference>
<keyword evidence="2" id="KW-0677">Repeat</keyword>
<dbReference type="AlphaFoldDB" id="A0A8C6WE92"/>
<dbReference type="SUPFAM" id="SSF52047">
    <property type="entry name" value="RNI-like"/>
    <property type="match status" value="1"/>
</dbReference>
<dbReference type="InterPro" id="IPR032675">
    <property type="entry name" value="LRR_dom_sf"/>
</dbReference>
<proteinExistence type="predicted"/>
<dbReference type="Ensembl" id="ENSNMLT00000001063.1">
    <property type="protein sequence ID" value="ENSNMLP00000000902.1"/>
    <property type="gene ID" value="ENSNMLG00000000743.1"/>
</dbReference>
<dbReference type="SMART" id="SM00368">
    <property type="entry name" value="LRR_RI"/>
    <property type="match status" value="8"/>
</dbReference>
<protein>
    <submittedName>
        <fullName evidence="3">Uncharacterized protein</fullName>
    </submittedName>
</protein>
<reference evidence="3" key="2">
    <citation type="submission" date="2025-09" db="UniProtKB">
        <authorList>
            <consortium name="Ensembl"/>
        </authorList>
    </citation>
    <scope>IDENTIFICATION</scope>
</reference>
<organism evidence="3 4">
    <name type="scientific">Neogobius melanostomus</name>
    <name type="common">round goby</name>
    <dbReference type="NCBI Taxonomy" id="47308"/>
    <lineage>
        <taxon>Eukaryota</taxon>
        <taxon>Metazoa</taxon>
        <taxon>Chordata</taxon>
        <taxon>Craniata</taxon>
        <taxon>Vertebrata</taxon>
        <taxon>Euteleostomi</taxon>
        <taxon>Actinopterygii</taxon>
        <taxon>Neopterygii</taxon>
        <taxon>Teleostei</taxon>
        <taxon>Neoteleostei</taxon>
        <taxon>Acanthomorphata</taxon>
        <taxon>Gobiaria</taxon>
        <taxon>Gobiiformes</taxon>
        <taxon>Gobioidei</taxon>
        <taxon>Gobiidae</taxon>
        <taxon>Benthophilinae</taxon>
        <taxon>Neogobiini</taxon>
        <taxon>Neogobius</taxon>
    </lineage>
</organism>
<reference evidence="3" key="1">
    <citation type="submission" date="2025-08" db="UniProtKB">
        <authorList>
            <consortium name="Ensembl"/>
        </authorList>
    </citation>
    <scope>IDENTIFICATION</scope>
</reference>
<dbReference type="Pfam" id="PF00560">
    <property type="entry name" value="LRR_1"/>
    <property type="match status" value="1"/>
</dbReference>
<dbReference type="Proteomes" id="UP000694523">
    <property type="component" value="Unplaced"/>
</dbReference>